<accession>A0ACC2XE17</accession>
<dbReference type="Proteomes" id="UP001243375">
    <property type="component" value="Unassembled WGS sequence"/>
</dbReference>
<comment type="caution">
    <text evidence="1">The sequence shown here is derived from an EMBL/GenBank/DDBJ whole genome shotgun (WGS) entry which is preliminary data.</text>
</comment>
<reference evidence="1" key="1">
    <citation type="submission" date="2023-04" db="EMBL/GenBank/DDBJ databases">
        <title>Draft Genome sequencing of Naganishia species isolated from polar environments using Oxford Nanopore Technology.</title>
        <authorList>
            <person name="Leo P."/>
            <person name="Venkateswaran K."/>
        </authorList>
    </citation>
    <scope>NUCLEOTIDE SEQUENCE</scope>
    <source>
        <strain evidence="1">MNA-CCFEE 5425</strain>
    </source>
</reference>
<evidence type="ECO:0000313" key="2">
    <source>
        <dbReference type="Proteomes" id="UP001243375"/>
    </source>
</evidence>
<name>A0ACC2XE17_9TREE</name>
<proteinExistence type="predicted"/>
<gene>
    <name evidence="1" type="ORF">QFC22_002239</name>
</gene>
<dbReference type="EMBL" id="JASBWU010000005">
    <property type="protein sequence ID" value="KAJ9121619.1"/>
    <property type="molecule type" value="Genomic_DNA"/>
</dbReference>
<protein>
    <submittedName>
        <fullName evidence="1">Uncharacterized protein</fullName>
    </submittedName>
</protein>
<organism evidence="1 2">
    <name type="scientific">Naganishia vaughanmartiniae</name>
    <dbReference type="NCBI Taxonomy" id="1424756"/>
    <lineage>
        <taxon>Eukaryota</taxon>
        <taxon>Fungi</taxon>
        <taxon>Dikarya</taxon>
        <taxon>Basidiomycota</taxon>
        <taxon>Agaricomycotina</taxon>
        <taxon>Tremellomycetes</taxon>
        <taxon>Filobasidiales</taxon>
        <taxon>Filobasidiaceae</taxon>
        <taxon>Naganishia</taxon>
    </lineage>
</organism>
<keyword evidence="2" id="KW-1185">Reference proteome</keyword>
<sequence>MTTGLGGSTYPVQEAILELGASTSLPSLLASTLDPPPGLILTTDYPDEQLIK</sequence>
<evidence type="ECO:0000313" key="1">
    <source>
        <dbReference type="EMBL" id="KAJ9121619.1"/>
    </source>
</evidence>